<keyword evidence="8" id="KW-0378">Hydrolase</keyword>
<dbReference type="HOGENOM" id="CLU_044815_1_3_7"/>
<dbReference type="CDD" id="cd10030">
    <property type="entry name" value="UDG-F4_TTUDGA_SPO1dp_like"/>
    <property type="match status" value="1"/>
</dbReference>
<dbReference type="SUPFAM" id="SSF52141">
    <property type="entry name" value="Uracil-DNA glycosylase-like"/>
    <property type="match status" value="1"/>
</dbReference>
<dbReference type="InterPro" id="IPR005122">
    <property type="entry name" value="Uracil-DNA_glycosylase-like"/>
</dbReference>
<dbReference type="InterPro" id="IPR005273">
    <property type="entry name" value="Ura-DNA_glyco_family4"/>
</dbReference>
<evidence type="ECO:0000256" key="7">
    <source>
        <dbReference type="ARBA" id="ARBA00022763"/>
    </source>
</evidence>
<reference evidence="13 14" key="1">
    <citation type="journal article" date="2011" name="Stand. Genomic Sci.">
        <title>Complete genome sequence of the acetate-degrading sulfate reducer Desulfobacca acetoxidans type strain (ASRB2).</title>
        <authorList>
            <person name="Goker M."/>
            <person name="Teshima H."/>
            <person name="Lapidus A."/>
            <person name="Nolan M."/>
            <person name="Lucas S."/>
            <person name="Hammon N."/>
            <person name="Deshpande S."/>
            <person name="Cheng J.F."/>
            <person name="Tapia R."/>
            <person name="Han C."/>
            <person name="Goodwin L."/>
            <person name="Pitluck S."/>
            <person name="Huntemann M."/>
            <person name="Liolios K."/>
            <person name="Ivanova N."/>
            <person name="Pagani I."/>
            <person name="Mavromatis K."/>
            <person name="Ovchinikova G."/>
            <person name="Pati A."/>
            <person name="Chen A."/>
            <person name="Palaniappan K."/>
            <person name="Land M."/>
            <person name="Hauser L."/>
            <person name="Brambilla E.M."/>
            <person name="Rohde M."/>
            <person name="Spring S."/>
            <person name="Detter J.C."/>
            <person name="Woyke T."/>
            <person name="Bristow J."/>
            <person name="Eisen J.A."/>
            <person name="Markowitz V."/>
            <person name="Hugenholtz P."/>
            <person name="Kyrpides N.C."/>
            <person name="Klenk H.P."/>
        </authorList>
    </citation>
    <scope>NUCLEOTIDE SEQUENCE [LARGE SCALE GENOMIC DNA]</scope>
    <source>
        <strain evidence="14">ATCC 700848 / DSM 11109 / ASRB2</strain>
    </source>
</reference>
<dbReference type="eggNOG" id="COG1573">
    <property type="taxonomic scope" value="Bacteria"/>
</dbReference>
<name>F2NFM2_DESAR</name>
<evidence type="ECO:0000256" key="11">
    <source>
        <dbReference type="ARBA" id="ARBA00023204"/>
    </source>
</evidence>
<reference evidence="14" key="2">
    <citation type="submission" date="2011-03" db="EMBL/GenBank/DDBJ databases">
        <title>The complete genome of Desulfobacca acetoxidans DSM 11109.</title>
        <authorList>
            <consortium name="US DOE Joint Genome Institute (JGI-PGF)"/>
            <person name="Lucas S."/>
            <person name="Copeland A."/>
            <person name="Lapidus A."/>
            <person name="Bruce D."/>
            <person name="Goodwin L."/>
            <person name="Pitluck S."/>
            <person name="Peters L."/>
            <person name="Kyrpides N."/>
            <person name="Mavromatis K."/>
            <person name="Ivanova N."/>
            <person name="Ovchinnikova G."/>
            <person name="Teshima H."/>
            <person name="Detter J.C."/>
            <person name="Han C."/>
            <person name="Land M."/>
            <person name="Hauser L."/>
            <person name="Markowitz V."/>
            <person name="Cheng J.-F."/>
            <person name="Hugenholtz P."/>
            <person name="Woyke T."/>
            <person name="Wu D."/>
            <person name="Spring S."/>
            <person name="Schueler E."/>
            <person name="Brambilla E."/>
            <person name="Klenk H.-P."/>
            <person name="Eisen J.A."/>
        </authorList>
    </citation>
    <scope>NUCLEOTIDE SEQUENCE [LARGE SCALE GENOMIC DNA]</scope>
    <source>
        <strain evidence="14">ATCC 700848 / DSM 11109 / ASRB2</strain>
    </source>
</reference>
<comment type="similarity">
    <text evidence="2">Belongs to the uracil-DNA glycosylase (UDG) superfamily. Type 4 (UDGa) family.</text>
</comment>
<evidence type="ECO:0000256" key="5">
    <source>
        <dbReference type="ARBA" id="ARBA00022485"/>
    </source>
</evidence>
<dbReference type="GO" id="GO:0046872">
    <property type="term" value="F:metal ion binding"/>
    <property type="evidence" value="ECO:0007669"/>
    <property type="project" value="UniProtKB-KW"/>
</dbReference>
<feature type="domain" description="Uracil-DNA glycosylase-like" evidence="12">
    <location>
        <begin position="94"/>
        <end position="240"/>
    </location>
</feature>
<evidence type="ECO:0000256" key="3">
    <source>
        <dbReference type="ARBA" id="ARBA00012030"/>
    </source>
</evidence>
<evidence type="ECO:0000256" key="10">
    <source>
        <dbReference type="ARBA" id="ARBA00023014"/>
    </source>
</evidence>
<evidence type="ECO:0000313" key="14">
    <source>
        <dbReference type="Proteomes" id="UP000000483"/>
    </source>
</evidence>
<dbReference type="KEGG" id="dao:Desac_2317"/>
<dbReference type="Proteomes" id="UP000000483">
    <property type="component" value="Chromosome"/>
</dbReference>
<organism evidence="13 14">
    <name type="scientific">Desulfobacca acetoxidans (strain ATCC 700848 / DSM 11109 / ASRB2)</name>
    <dbReference type="NCBI Taxonomy" id="880072"/>
    <lineage>
        <taxon>Bacteria</taxon>
        <taxon>Pseudomonadati</taxon>
        <taxon>Thermodesulfobacteriota</taxon>
        <taxon>Desulfobaccia</taxon>
        <taxon>Desulfobaccales</taxon>
        <taxon>Desulfobaccaceae</taxon>
        <taxon>Desulfobacca</taxon>
    </lineage>
</organism>
<dbReference type="OrthoDB" id="5290748at2"/>
<dbReference type="STRING" id="880072.Desac_2317"/>
<dbReference type="SMART" id="SM00987">
    <property type="entry name" value="UreE_C"/>
    <property type="match status" value="1"/>
</dbReference>
<comment type="catalytic activity">
    <reaction evidence="1">
        <text>Hydrolyzes single-stranded DNA or mismatched double-stranded DNA and polynucleotides, releasing free uracil.</text>
        <dbReference type="EC" id="3.2.2.27"/>
    </reaction>
</comment>
<accession>F2NFM2</accession>
<evidence type="ECO:0000256" key="9">
    <source>
        <dbReference type="ARBA" id="ARBA00023004"/>
    </source>
</evidence>
<dbReference type="GO" id="GO:0051539">
    <property type="term" value="F:4 iron, 4 sulfur cluster binding"/>
    <property type="evidence" value="ECO:0007669"/>
    <property type="project" value="UniProtKB-KW"/>
</dbReference>
<dbReference type="SMART" id="SM00986">
    <property type="entry name" value="UDG"/>
    <property type="match status" value="1"/>
</dbReference>
<dbReference type="InterPro" id="IPR051536">
    <property type="entry name" value="UDG_Type-4/5"/>
</dbReference>
<keyword evidence="6" id="KW-0479">Metal-binding</keyword>
<evidence type="ECO:0000256" key="8">
    <source>
        <dbReference type="ARBA" id="ARBA00022801"/>
    </source>
</evidence>
<evidence type="ECO:0000256" key="4">
    <source>
        <dbReference type="ARBA" id="ARBA00019403"/>
    </source>
</evidence>
<sequence length="251" mass="28617">MSATAQEELHRLTVTLKEYVRYQQRLGLRLVEHISKPIVAEPVVKSESIPAPELTLQPASEVPPQEVITLEEVRAELGDCQRCKLWRTRTHLVFGAGDPHARLVFIGEAPGEAEDRQGEPFVGRAGQLLNRLLSKLEISRQEVYITNINKCRPPNNRTPEADEIAACRPFLWKQLQAIRPQVIVTLGAVAIHALLETKAPLNRLRGHWQQWRGIAVMPTFHPSYLLRVPQERVKTWEDMQQVLALYRPSKD</sequence>
<evidence type="ECO:0000259" key="12">
    <source>
        <dbReference type="SMART" id="SM00986"/>
    </source>
</evidence>
<keyword evidence="14" id="KW-1185">Reference proteome</keyword>
<dbReference type="Pfam" id="PF03167">
    <property type="entry name" value="UDG"/>
    <property type="match status" value="1"/>
</dbReference>
<dbReference type="RefSeq" id="WP_013707250.1">
    <property type="nucleotide sequence ID" value="NC_015388.1"/>
</dbReference>
<keyword evidence="9" id="KW-0408">Iron</keyword>
<dbReference type="PANTHER" id="PTHR33693:SF1">
    <property type="entry name" value="TYPE-4 URACIL-DNA GLYCOSYLASE"/>
    <property type="match status" value="1"/>
</dbReference>
<protein>
    <recommendedName>
        <fullName evidence="4">Type-4 uracil-DNA glycosylase</fullName>
        <ecNumber evidence="3">3.2.2.27</ecNumber>
    </recommendedName>
</protein>
<evidence type="ECO:0000256" key="6">
    <source>
        <dbReference type="ARBA" id="ARBA00022723"/>
    </source>
</evidence>
<evidence type="ECO:0000256" key="1">
    <source>
        <dbReference type="ARBA" id="ARBA00001400"/>
    </source>
</evidence>
<dbReference type="GO" id="GO:0004844">
    <property type="term" value="F:uracil DNA N-glycosylase activity"/>
    <property type="evidence" value="ECO:0007669"/>
    <property type="project" value="UniProtKB-EC"/>
</dbReference>
<keyword evidence="10" id="KW-0411">Iron-sulfur</keyword>
<gene>
    <name evidence="13" type="ordered locus">Desac_2317</name>
</gene>
<keyword evidence="11" id="KW-0234">DNA repair</keyword>
<dbReference type="PANTHER" id="PTHR33693">
    <property type="entry name" value="TYPE-5 URACIL-DNA GLYCOSYLASE"/>
    <property type="match status" value="1"/>
</dbReference>
<dbReference type="EC" id="3.2.2.27" evidence="3"/>
<dbReference type="Gene3D" id="3.40.470.10">
    <property type="entry name" value="Uracil-DNA glycosylase-like domain"/>
    <property type="match status" value="1"/>
</dbReference>
<keyword evidence="7" id="KW-0227">DNA damage</keyword>
<dbReference type="EMBL" id="CP002629">
    <property type="protein sequence ID" value="AEB10141.1"/>
    <property type="molecule type" value="Genomic_DNA"/>
</dbReference>
<evidence type="ECO:0000313" key="13">
    <source>
        <dbReference type="EMBL" id="AEB10141.1"/>
    </source>
</evidence>
<keyword evidence="5" id="KW-0004">4Fe-4S</keyword>
<dbReference type="NCBIfam" id="TIGR00758">
    <property type="entry name" value="UDG_fam4"/>
    <property type="match status" value="1"/>
</dbReference>
<dbReference type="AlphaFoldDB" id="F2NFM2"/>
<dbReference type="GO" id="GO:0006281">
    <property type="term" value="P:DNA repair"/>
    <property type="evidence" value="ECO:0007669"/>
    <property type="project" value="UniProtKB-KW"/>
</dbReference>
<evidence type="ECO:0000256" key="2">
    <source>
        <dbReference type="ARBA" id="ARBA00006521"/>
    </source>
</evidence>
<proteinExistence type="inferred from homology"/>
<dbReference type="InterPro" id="IPR036895">
    <property type="entry name" value="Uracil-DNA_glycosylase-like_sf"/>
</dbReference>